<evidence type="ECO:0000313" key="3">
    <source>
        <dbReference type="Proteomes" id="UP001604336"/>
    </source>
</evidence>
<accession>A0ABD1Q7S9</accession>
<dbReference type="AlphaFoldDB" id="A0ABD1Q7S9"/>
<dbReference type="EMBL" id="JBFOLK010000012">
    <property type="protein sequence ID" value="KAL2472248.1"/>
    <property type="molecule type" value="Genomic_DNA"/>
</dbReference>
<organism evidence="2 3">
    <name type="scientific">Abeliophyllum distichum</name>
    <dbReference type="NCBI Taxonomy" id="126358"/>
    <lineage>
        <taxon>Eukaryota</taxon>
        <taxon>Viridiplantae</taxon>
        <taxon>Streptophyta</taxon>
        <taxon>Embryophyta</taxon>
        <taxon>Tracheophyta</taxon>
        <taxon>Spermatophyta</taxon>
        <taxon>Magnoliopsida</taxon>
        <taxon>eudicotyledons</taxon>
        <taxon>Gunneridae</taxon>
        <taxon>Pentapetalae</taxon>
        <taxon>asterids</taxon>
        <taxon>lamiids</taxon>
        <taxon>Lamiales</taxon>
        <taxon>Oleaceae</taxon>
        <taxon>Forsythieae</taxon>
        <taxon>Abeliophyllum</taxon>
    </lineage>
</organism>
<keyword evidence="3" id="KW-1185">Reference proteome</keyword>
<comment type="caution">
    <text evidence="2">The sequence shown here is derived from an EMBL/GenBank/DDBJ whole genome shotgun (WGS) entry which is preliminary data.</text>
</comment>
<dbReference type="Proteomes" id="UP001604336">
    <property type="component" value="Unassembled WGS sequence"/>
</dbReference>
<gene>
    <name evidence="2" type="ORF">Adt_40384</name>
</gene>
<evidence type="ECO:0000313" key="2">
    <source>
        <dbReference type="EMBL" id="KAL2472248.1"/>
    </source>
</evidence>
<feature type="domain" description="Retrovirus-related Pol polyprotein from transposon TNT 1-94-like beta-barrel" evidence="1">
    <location>
        <begin position="1"/>
        <end position="51"/>
    </location>
</feature>
<name>A0ABD1Q7S9_9LAMI</name>
<dbReference type="Pfam" id="PF22936">
    <property type="entry name" value="Pol_BBD"/>
    <property type="match status" value="1"/>
</dbReference>
<protein>
    <recommendedName>
        <fullName evidence="1">Retrovirus-related Pol polyprotein from transposon TNT 1-94-like beta-barrel domain-containing protein</fullName>
    </recommendedName>
</protein>
<dbReference type="InterPro" id="IPR054722">
    <property type="entry name" value="PolX-like_BBD"/>
</dbReference>
<proteinExistence type="predicted"/>
<sequence>MGDNNSQTVEGIGDIAIRMHDGIVRPLLGVTFVPNLKRNLVFLGVLEDENCMFKSDFGTLKILKGSRVVMKGPKRNVLYYLQVESLHAKDSGLVSINDDRLDLCIGGWDTLGQRAKIS</sequence>
<reference evidence="3" key="1">
    <citation type="submission" date="2024-07" db="EMBL/GenBank/DDBJ databases">
        <title>Two chromosome-level genome assemblies of Korean endemic species Abeliophyllum distichum and Forsythia ovata (Oleaceae).</title>
        <authorList>
            <person name="Jang H."/>
        </authorList>
    </citation>
    <scope>NUCLEOTIDE SEQUENCE [LARGE SCALE GENOMIC DNA]</scope>
</reference>
<evidence type="ECO:0000259" key="1">
    <source>
        <dbReference type="Pfam" id="PF22936"/>
    </source>
</evidence>